<protein>
    <submittedName>
        <fullName evidence="2">Uncharacterized protein</fullName>
    </submittedName>
</protein>
<evidence type="ECO:0000313" key="2">
    <source>
        <dbReference type="EMBL" id="JAH74981.1"/>
    </source>
</evidence>
<organism evidence="2">
    <name type="scientific">Anguilla anguilla</name>
    <name type="common">European freshwater eel</name>
    <name type="synonym">Muraena anguilla</name>
    <dbReference type="NCBI Taxonomy" id="7936"/>
    <lineage>
        <taxon>Eukaryota</taxon>
        <taxon>Metazoa</taxon>
        <taxon>Chordata</taxon>
        <taxon>Craniata</taxon>
        <taxon>Vertebrata</taxon>
        <taxon>Euteleostomi</taxon>
        <taxon>Actinopterygii</taxon>
        <taxon>Neopterygii</taxon>
        <taxon>Teleostei</taxon>
        <taxon>Anguilliformes</taxon>
        <taxon>Anguillidae</taxon>
        <taxon>Anguilla</taxon>
    </lineage>
</organism>
<sequence>MQSICTDADLLKQFRSSTRLTGSTGYNRGSHLGFEPATSTSTAPRQLYRMALPPTGAEDGHIIFLSSFYFKNAFLQGGGGTVVQ</sequence>
<name>A0A0E9VAD3_ANGAN</name>
<dbReference type="EMBL" id="GBXM01033596">
    <property type="protein sequence ID" value="JAH74981.1"/>
    <property type="molecule type" value="Transcribed_RNA"/>
</dbReference>
<dbReference type="AlphaFoldDB" id="A0A0E9VAD3"/>
<reference evidence="2" key="1">
    <citation type="submission" date="2014-11" db="EMBL/GenBank/DDBJ databases">
        <authorList>
            <person name="Amaro Gonzalez C."/>
        </authorList>
    </citation>
    <scope>NUCLEOTIDE SEQUENCE</scope>
</reference>
<feature type="region of interest" description="Disordered" evidence="1">
    <location>
        <begin position="20"/>
        <end position="42"/>
    </location>
</feature>
<accession>A0A0E9VAD3</accession>
<proteinExistence type="predicted"/>
<evidence type="ECO:0000256" key="1">
    <source>
        <dbReference type="SAM" id="MobiDB-lite"/>
    </source>
</evidence>
<reference evidence="2" key="2">
    <citation type="journal article" date="2015" name="Fish Shellfish Immunol.">
        <title>Early steps in the European eel (Anguilla anguilla)-Vibrio vulnificus interaction in the gills: Role of the RtxA13 toxin.</title>
        <authorList>
            <person name="Callol A."/>
            <person name="Pajuelo D."/>
            <person name="Ebbesson L."/>
            <person name="Teles M."/>
            <person name="MacKenzie S."/>
            <person name="Amaro C."/>
        </authorList>
    </citation>
    <scope>NUCLEOTIDE SEQUENCE</scope>
</reference>